<dbReference type="Gene3D" id="2.170.15.10">
    <property type="entry name" value="Proaerolysin, chain A, domain 3"/>
    <property type="match status" value="1"/>
</dbReference>
<proteinExistence type="predicted"/>
<reference evidence="1" key="1">
    <citation type="submission" date="2021-06" db="EMBL/GenBank/DDBJ databases">
        <authorList>
            <person name="Kallberg Y."/>
            <person name="Tangrot J."/>
            <person name="Rosling A."/>
        </authorList>
    </citation>
    <scope>NUCLEOTIDE SEQUENCE</scope>
    <source>
        <strain evidence="1">AZ414A</strain>
    </source>
</reference>
<gene>
    <name evidence="1" type="ORF">DEBURN_LOCUS1983</name>
</gene>
<dbReference type="Proteomes" id="UP000789706">
    <property type="component" value="Unassembled WGS sequence"/>
</dbReference>
<protein>
    <submittedName>
        <fullName evidence="1">9796_t:CDS:1</fullName>
    </submittedName>
</protein>
<sequence>MVDAEKIPNKSVFSIDGEELDFVTGIPYKISNKKNYIDNWDGDHGSQPCLSSENHPPDHPKYLRQLWVFKESSHSRKYKILSIGNRNYLDSWGGRNEAKLYMNSTNYPSQNPCYLRQLWSFHSTNNWLFHSKESQIQIHNENNNCFLDTWGKSSYIYFCSNFNSPFSENFSNQVWKFIRTSDYELNAAISNFNFSSDTKCVQITKNIRKDTLDNLASSAKLTTTFNLQEEFTNTYKFRFNESLDFISETKLIFVIPFMDIEKELNFKYSFEANKPITTITKETCTINKTVEVPPKSRVEITDFADFRKSVEMTFKATVEVTATGDRYKNDGSIIKNTKVDADAVNLFLKENNFQGKIISSEGNSVIAEVHGTFSGSYVTKTHRKLEDVNI</sequence>
<evidence type="ECO:0000313" key="1">
    <source>
        <dbReference type="EMBL" id="CAG8448790.1"/>
    </source>
</evidence>
<name>A0A9N8VAD3_9GLOM</name>
<comment type="caution">
    <text evidence="1">The sequence shown here is derived from an EMBL/GenBank/DDBJ whole genome shotgun (WGS) entry which is preliminary data.</text>
</comment>
<keyword evidence="2" id="KW-1185">Reference proteome</keyword>
<dbReference type="EMBL" id="CAJVPK010000101">
    <property type="protein sequence ID" value="CAG8448790.1"/>
    <property type="molecule type" value="Genomic_DNA"/>
</dbReference>
<accession>A0A9N8VAD3</accession>
<dbReference type="AlphaFoldDB" id="A0A9N8VAD3"/>
<dbReference type="OrthoDB" id="2319667at2759"/>
<organism evidence="1 2">
    <name type="scientific">Diversispora eburnea</name>
    <dbReference type="NCBI Taxonomy" id="1213867"/>
    <lineage>
        <taxon>Eukaryota</taxon>
        <taxon>Fungi</taxon>
        <taxon>Fungi incertae sedis</taxon>
        <taxon>Mucoromycota</taxon>
        <taxon>Glomeromycotina</taxon>
        <taxon>Glomeromycetes</taxon>
        <taxon>Diversisporales</taxon>
        <taxon>Diversisporaceae</taxon>
        <taxon>Diversispora</taxon>
    </lineage>
</organism>
<evidence type="ECO:0000313" key="2">
    <source>
        <dbReference type="Proteomes" id="UP000789706"/>
    </source>
</evidence>